<sequence>MLLIWFHEQATSRMCVCVCVSFWSVSELSAYLCVDHVVVMVMRKKCSPVLLLSLCIAVAFCILAWRPLSHAATLLSAACLLGGGFSFFSHLPFDARRKAAAAALSSWDCRSEICNYNLCISSAG</sequence>
<keyword evidence="1" id="KW-1133">Transmembrane helix</keyword>
<keyword evidence="1" id="KW-0472">Membrane</keyword>
<evidence type="ECO:0000256" key="1">
    <source>
        <dbReference type="SAM" id="Phobius"/>
    </source>
</evidence>
<feature type="transmembrane region" description="Helical" evidence="1">
    <location>
        <begin position="46"/>
        <end position="65"/>
    </location>
</feature>
<keyword evidence="1" id="KW-0812">Transmembrane</keyword>
<feature type="transmembrane region" description="Helical" evidence="1">
    <location>
        <begin position="71"/>
        <end position="88"/>
    </location>
</feature>
<dbReference type="EMBL" id="GFPF01003677">
    <property type="protein sequence ID" value="MAA14823.1"/>
    <property type="molecule type" value="Transcribed_RNA"/>
</dbReference>
<organism evidence="2">
    <name type="scientific">Rhipicephalus zambeziensis</name>
    <dbReference type="NCBI Taxonomy" id="60191"/>
    <lineage>
        <taxon>Eukaryota</taxon>
        <taxon>Metazoa</taxon>
        <taxon>Ecdysozoa</taxon>
        <taxon>Arthropoda</taxon>
        <taxon>Chelicerata</taxon>
        <taxon>Arachnida</taxon>
        <taxon>Acari</taxon>
        <taxon>Parasitiformes</taxon>
        <taxon>Ixodida</taxon>
        <taxon>Ixodoidea</taxon>
        <taxon>Ixodidae</taxon>
        <taxon>Rhipicephalinae</taxon>
        <taxon>Rhipicephalus</taxon>
        <taxon>Rhipicephalus</taxon>
    </lineage>
</organism>
<name>A0A224YKS7_9ACAR</name>
<dbReference type="AlphaFoldDB" id="A0A224YKS7"/>
<protein>
    <submittedName>
        <fullName evidence="2">Uncharacterized protein</fullName>
    </submittedName>
</protein>
<reference evidence="2" key="1">
    <citation type="journal article" date="2017" name="Parasit. Vectors">
        <title>Sialotranscriptomics of Rhipicephalus zambeziensis reveals intricate expression profiles of secretory proteins and suggests tight temporal transcriptional regulation during blood-feeding.</title>
        <authorList>
            <person name="de Castro M.H."/>
            <person name="de Klerk D."/>
            <person name="Pienaar R."/>
            <person name="Rees D.J.G."/>
            <person name="Mans B.J."/>
        </authorList>
    </citation>
    <scope>NUCLEOTIDE SEQUENCE</scope>
    <source>
        <tissue evidence="2">Salivary glands</tissue>
    </source>
</reference>
<accession>A0A224YKS7</accession>
<proteinExistence type="predicted"/>
<evidence type="ECO:0000313" key="2">
    <source>
        <dbReference type="EMBL" id="MAA14823.1"/>
    </source>
</evidence>